<feature type="domain" description="ABC transporter" evidence="3">
    <location>
        <begin position="4"/>
        <end position="215"/>
    </location>
</feature>
<dbReference type="PANTHER" id="PTHR42855">
    <property type="entry name" value="ABC TRANSPORTER ATP-BINDING SUBUNIT"/>
    <property type="match status" value="1"/>
</dbReference>
<protein>
    <submittedName>
        <fullName evidence="4">ABC-F type ribosomal protection protein</fullName>
    </submittedName>
</protein>
<dbReference type="InterPro" id="IPR003593">
    <property type="entry name" value="AAA+_ATPase"/>
</dbReference>
<dbReference type="SMART" id="SM00382">
    <property type="entry name" value="AAA"/>
    <property type="match status" value="2"/>
</dbReference>
<organism evidence="4 5">
    <name type="scientific">Mediterraneibacter hominis</name>
    <dbReference type="NCBI Taxonomy" id="2763054"/>
    <lineage>
        <taxon>Bacteria</taxon>
        <taxon>Bacillati</taxon>
        <taxon>Bacillota</taxon>
        <taxon>Clostridia</taxon>
        <taxon>Lachnospirales</taxon>
        <taxon>Lachnospiraceae</taxon>
        <taxon>Mediterraneibacter</taxon>
    </lineage>
</organism>
<evidence type="ECO:0000313" key="5">
    <source>
        <dbReference type="Proteomes" id="UP000652477"/>
    </source>
</evidence>
<dbReference type="PROSITE" id="PS00211">
    <property type="entry name" value="ABC_TRANSPORTER_1"/>
    <property type="match status" value="1"/>
</dbReference>
<dbReference type="InterPro" id="IPR051309">
    <property type="entry name" value="ABCF_ATPase"/>
</dbReference>
<dbReference type="SUPFAM" id="SSF52540">
    <property type="entry name" value="P-loop containing nucleoside triphosphate hydrolases"/>
    <property type="match status" value="2"/>
</dbReference>
<keyword evidence="1" id="KW-0547">Nucleotide-binding</keyword>
<evidence type="ECO:0000259" key="3">
    <source>
        <dbReference type="PROSITE" id="PS50893"/>
    </source>
</evidence>
<dbReference type="Pfam" id="PF00005">
    <property type="entry name" value="ABC_tran"/>
    <property type="match status" value="2"/>
</dbReference>
<evidence type="ECO:0000256" key="1">
    <source>
        <dbReference type="ARBA" id="ARBA00022741"/>
    </source>
</evidence>
<name>A0A923LI23_9FIRM</name>
<sequence length="493" mass="56264">MSIIQINELTFCYENSYNILFDHVSFQLDTDWKLGFIGRNGRGKTTFLKLLMKQYAYTGSIHASEDFAYFPFPIENPSAITLHILEHLNPDIELWQISKELNQMETCPGDILYRPFCTLSQGEQTKVLLAALFLRENTFLLIDEPTNHLDAQARQKVADYLSSKKGFILVSHDRAFLDTCIDHVLVLNRQNIEVQKGNFSSWYANKQATDRLEEARNAKLKKDIRKLDIASKRTSIWADKIEQTKTGTRTAGLRPDRGHIGHQSAKMMKRAKSLEARQQTALIEKRGLLKNIEKVPPLKLNPLNFHTDRLLSLQKLTVTYDKKPLFAPLTLELHTGDRIALTGKNGYGKSSILKLLVGKAIPFQGNYTIASGLKISYVPQDASFLRGTLPDFAEKANINEALFKTVLAHLGIPSNQFEQNMELFSEGQKKKILLASSLCQEAHLFLWDEPLNFIDIFSRMQLEELLLKYKPTLLFIEHDHTFTQNIATEIIPL</sequence>
<keyword evidence="5" id="KW-1185">Reference proteome</keyword>
<keyword evidence="2" id="KW-0067">ATP-binding</keyword>
<dbReference type="PANTHER" id="PTHR42855:SF2">
    <property type="entry name" value="DRUG RESISTANCE ABC TRANSPORTER,ATP-BINDING PROTEIN"/>
    <property type="match status" value="1"/>
</dbReference>
<dbReference type="InterPro" id="IPR003439">
    <property type="entry name" value="ABC_transporter-like_ATP-bd"/>
</dbReference>
<dbReference type="NCBIfam" id="NF000355">
    <property type="entry name" value="ribo_prot_ABC_F"/>
    <property type="match status" value="1"/>
</dbReference>
<evidence type="ECO:0000313" key="4">
    <source>
        <dbReference type="EMBL" id="MBC5688670.1"/>
    </source>
</evidence>
<dbReference type="Gene3D" id="3.40.50.300">
    <property type="entry name" value="P-loop containing nucleotide triphosphate hydrolases"/>
    <property type="match status" value="2"/>
</dbReference>
<dbReference type="PROSITE" id="PS50893">
    <property type="entry name" value="ABC_TRANSPORTER_2"/>
    <property type="match status" value="2"/>
</dbReference>
<dbReference type="GO" id="GO:0005524">
    <property type="term" value="F:ATP binding"/>
    <property type="evidence" value="ECO:0007669"/>
    <property type="project" value="UniProtKB-KW"/>
</dbReference>
<dbReference type="RefSeq" id="WP_186875271.1">
    <property type="nucleotide sequence ID" value="NZ_JACOPF010000001.1"/>
</dbReference>
<accession>A0A923LI23</accession>
<dbReference type="Proteomes" id="UP000652477">
    <property type="component" value="Unassembled WGS sequence"/>
</dbReference>
<gene>
    <name evidence="4" type="primary">abc-f</name>
    <name evidence="4" type="ORF">H8S37_06960</name>
</gene>
<feature type="domain" description="ABC transporter" evidence="3">
    <location>
        <begin position="311"/>
        <end position="493"/>
    </location>
</feature>
<comment type="caution">
    <text evidence="4">The sequence shown here is derived from an EMBL/GenBank/DDBJ whole genome shotgun (WGS) entry which is preliminary data.</text>
</comment>
<dbReference type="AlphaFoldDB" id="A0A923LI23"/>
<dbReference type="GO" id="GO:0016887">
    <property type="term" value="F:ATP hydrolysis activity"/>
    <property type="evidence" value="ECO:0007669"/>
    <property type="project" value="InterPro"/>
</dbReference>
<reference evidence="4" key="1">
    <citation type="submission" date="2020-08" db="EMBL/GenBank/DDBJ databases">
        <title>Genome public.</title>
        <authorList>
            <person name="Liu C."/>
            <person name="Sun Q."/>
        </authorList>
    </citation>
    <scope>NUCLEOTIDE SEQUENCE</scope>
    <source>
        <strain evidence="4">NSJ-55</strain>
    </source>
</reference>
<dbReference type="InterPro" id="IPR017871">
    <property type="entry name" value="ABC_transporter-like_CS"/>
</dbReference>
<dbReference type="InterPro" id="IPR027417">
    <property type="entry name" value="P-loop_NTPase"/>
</dbReference>
<dbReference type="CDD" id="cd03221">
    <property type="entry name" value="ABCF_EF-3"/>
    <property type="match status" value="2"/>
</dbReference>
<evidence type="ECO:0000256" key="2">
    <source>
        <dbReference type="ARBA" id="ARBA00022840"/>
    </source>
</evidence>
<proteinExistence type="predicted"/>
<dbReference type="EMBL" id="JACOPF010000001">
    <property type="protein sequence ID" value="MBC5688670.1"/>
    <property type="molecule type" value="Genomic_DNA"/>
</dbReference>